<sequence>MISLSNGSETLFIPLYGKARMSKEKKIISDKKAEEIIDSIDYDFKKLKVAKKIQVFMSLRAAIIDDFTKGFIDENPGCIVLHLGCGLDSRVLRVKRKAKRWYDLDFPEVIKIKKQFYKETINYRMIGSSVTDYSWIDKIDYEDEPVLVIAEGLLMYLNEDEVEELLIQLKNKFTNAEIIFDAFSKTTVKYSKYQPSLGKTEAKIQWGSDGPHEIEKYASGITHIDTKYLNDDYRVKFLNSYYRLMFNITKFFKSAREAQRIFIFELRN</sequence>
<dbReference type="InterPro" id="IPR016874">
    <property type="entry name" value="TcmP-like"/>
</dbReference>
<dbReference type="SUPFAM" id="SSF53335">
    <property type="entry name" value="S-adenosyl-L-methionine-dependent methyltransferases"/>
    <property type="match status" value="1"/>
</dbReference>
<dbReference type="OrthoDB" id="9800233at2"/>
<dbReference type="EMBL" id="VLKH01000001">
    <property type="protein sequence ID" value="TWH83597.1"/>
    <property type="molecule type" value="Genomic_DNA"/>
</dbReference>
<dbReference type="InterPro" id="IPR007213">
    <property type="entry name" value="Ppm1/Ppm2/Tcmp"/>
</dbReference>
<dbReference type="PIRSF" id="PIRSF028177">
    <property type="entry name" value="Polyketide_synth_Omtfrase_TcmP"/>
    <property type="match status" value="1"/>
</dbReference>
<keyword evidence="4" id="KW-1185">Reference proteome</keyword>
<dbReference type="PANTHER" id="PTHR43619">
    <property type="entry name" value="S-ADENOSYL-L-METHIONINE-DEPENDENT METHYLTRANSFERASE YKTD-RELATED"/>
    <property type="match status" value="1"/>
</dbReference>
<organism evidence="3 4">
    <name type="scientific">Sedimentibacter saalensis</name>
    <dbReference type="NCBI Taxonomy" id="130788"/>
    <lineage>
        <taxon>Bacteria</taxon>
        <taxon>Bacillati</taxon>
        <taxon>Bacillota</taxon>
        <taxon>Tissierellia</taxon>
        <taxon>Sedimentibacter</taxon>
    </lineage>
</organism>
<accession>A0A562JK39</accession>
<keyword evidence="2 3" id="KW-0808">Transferase</keyword>
<evidence type="ECO:0000256" key="2">
    <source>
        <dbReference type="ARBA" id="ARBA00022679"/>
    </source>
</evidence>
<evidence type="ECO:0000313" key="3">
    <source>
        <dbReference type="EMBL" id="TWH83597.1"/>
    </source>
</evidence>
<proteinExistence type="predicted"/>
<dbReference type="InterPro" id="IPR029063">
    <property type="entry name" value="SAM-dependent_MTases_sf"/>
</dbReference>
<dbReference type="Proteomes" id="UP000315343">
    <property type="component" value="Unassembled WGS sequence"/>
</dbReference>
<dbReference type="Gene3D" id="3.40.50.150">
    <property type="entry name" value="Vaccinia Virus protein VP39"/>
    <property type="match status" value="1"/>
</dbReference>
<dbReference type="RefSeq" id="WP_145078750.1">
    <property type="nucleotide sequence ID" value="NZ_DAMBUX010000007.1"/>
</dbReference>
<dbReference type="Pfam" id="PF04072">
    <property type="entry name" value="LCM"/>
    <property type="match status" value="1"/>
</dbReference>
<comment type="caution">
    <text evidence="3">The sequence shown here is derived from an EMBL/GenBank/DDBJ whole genome shotgun (WGS) entry which is preliminary data.</text>
</comment>
<evidence type="ECO:0000313" key="4">
    <source>
        <dbReference type="Proteomes" id="UP000315343"/>
    </source>
</evidence>
<keyword evidence="1 3" id="KW-0489">Methyltransferase</keyword>
<dbReference type="GO" id="GO:0008168">
    <property type="term" value="F:methyltransferase activity"/>
    <property type="evidence" value="ECO:0007669"/>
    <property type="project" value="UniProtKB-KW"/>
</dbReference>
<gene>
    <name evidence="3" type="ORF">LY60_00208</name>
</gene>
<dbReference type="GO" id="GO:0032259">
    <property type="term" value="P:methylation"/>
    <property type="evidence" value="ECO:0007669"/>
    <property type="project" value="UniProtKB-KW"/>
</dbReference>
<dbReference type="AlphaFoldDB" id="A0A562JK39"/>
<name>A0A562JK39_9FIRM</name>
<protein>
    <submittedName>
        <fullName evidence="3">O-methyltransferase involved in polyketide biosynthesis</fullName>
    </submittedName>
</protein>
<reference evidence="3 4" key="1">
    <citation type="submission" date="2019-07" db="EMBL/GenBank/DDBJ databases">
        <title>Genomic Encyclopedia of Type Strains, Phase I: the one thousand microbial genomes (KMG-I) project.</title>
        <authorList>
            <person name="Kyrpides N."/>
        </authorList>
    </citation>
    <scope>NUCLEOTIDE SEQUENCE [LARGE SCALE GENOMIC DNA]</scope>
    <source>
        <strain evidence="3 4">DSM 13558</strain>
    </source>
</reference>
<evidence type="ECO:0000256" key="1">
    <source>
        <dbReference type="ARBA" id="ARBA00022603"/>
    </source>
</evidence>
<dbReference type="PANTHER" id="PTHR43619:SF2">
    <property type="entry name" value="S-ADENOSYL-L-METHIONINE-DEPENDENT METHYLTRANSFERASES SUPERFAMILY PROTEIN"/>
    <property type="match status" value="1"/>
</dbReference>